<dbReference type="Pfam" id="PF14903">
    <property type="entry name" value="WG_beta_rep"/>
    <property type="match status" value="1"/>
</dbReference>
<keyword evidence="3" id="KW-1185">Reference proteome</keyword>
<reference evidence="2 3" key="1">
    <citation type="submission" date="2019-10" db="EMBL/GenBank/DDBJ databases">
        <title>Gracilibacillus sp. nov. isolated from rice seeds.</title>
        <authorList>
            <person name="He S."/>
        </authorList>
    </citation>
    <scope>NUCLEOTIDE SEQUENCE [LARGE SCALE GENOMIC DNA]</scope>
    <source>
        <strain evidence="2 3">TD8</strain>
    </source>
</reference>
<evidence type="ECO:0000313" key="2">
    <source>
        <dbReference type="EMBL" id="KAB8133595.1"/>
    </source>
</evidence>
<proteinExistence type="predicted"/>
<dbReference type="AlphaFoldDB" id="A0A7C8GTD8"/>
<protein>
    <submittedName>
        <fullName evidence="2">WG repeat-containing protein</fullName>
    </submittedName>
</protein>
<dbReference type="InterPro" id="IPR032774">
    <property type="entry name" value="WG_beta_rep"/>
</dbReference>
<organism evidence="2 3">
    <name type="scientific">Gracilibacillus oryzae</name>
    <dbReference type="NCBI Taxonomy" id="1672701"/>
    <lineage>
        <taxon>Bacteria</taxon>
        <taxon>Bacillati</taxon>
        <taxon>Bacillota</taxon>
        <taxon>Bacilli</taxon>
        <taxon>Bacillales</taxon>
        <taxon>Bacillaceae</taxon>
        <taxon>Gracilibacillus</taxon>
    </lineage>
</organism>
<dbReference type="EMBL" id="WEID01000057">
    <property type="protein sequence ID" value="KAB8133595.1"/>
    <property type="molecule type" value="Genomic_DNA"/>
</dbReference>
<dbReference type="Proteomes" id="UP000480246">
    <property type="component" value="Unassembled WGS sequence"/>
</dbReference>
<sequence>MVIKYYNKILKGDLHIMKKRKKLSIITLLAISLAACSNTNDDEVVKEAEAAEQAEAVEAGGQTETAAKEETTAEEKNGNKLGIGVLKGDQHWQDGLTIYEMVPQESGHYVVTGSNRYGEIFGVLDENLEWMIEPNFEIADITTFADGLIGVAIWDSRPVRAGADEGDNELWGFVNEDGEWAIEPQYREVGEFSEGLAYALTIEEDRDDLANARGIIIDKKGNEIAEVLPSTDYYKYEDIEDYAVYPKFLNGTMDVLIDEDSDQHLIVDSEGNLFDFPVNVTDYFVNGHEVYQVIQENDWKSNIYKTDVKVNDASITPVEITGFDYSSLKFHDTEFFARNKLFEIQAFSDDYQTQLRLYNVEGQKVFEYTAGTLYQLELRFQGEDWVIYENPEIKFDNPDENGYDEAKTFVYIDSEGNSQEFILKYNWELAEYKDRYWEEGTEYAVLKTFDGEILLGEEEKVFMDEVEHGDGNPIVSVKYRANSESTDMLPGFVNLETGELITLEQFTIIEMEE</sequence>
<feature type="region of interest" description="Disordered" evidence="1">
    <location>
        <begin position="54"/>
        <end position="74"/>
    </location>
</feature>
<name>A0A7C8GTD8_9BACI</name>
<feature type="compositionally biased region" description="Low complexity" evidence="1">
    <location>
        <begin position="54"/>
        <end position="65"/>
    </location>
</feature>
<evidence type="ECO:0000313" key="3">
    <source>
        <dbReference type="Proteomes" id="UP000480246"/>
    </source>
</evidence>
<gene>
    <name evidence="2" type="ORF">F9U64_11840</name>
</gene>
<evidence type="ECO:0000256" key="1">
    <source>
        <dbReference type="SAM" id="MobiDB-lite"/>
    </source>
</evidence>
<comment type="caution">
    <text evidence="2">The sequence shown here is derived from an EMBL/GenBank/DDBJ whole genome shotgun (WGS) entry which is preliminary data.</text>
</comment>
<dbReference type="OrthoDB" id="210273at2"/>
<accession>A0A7C8GTD8</accession>